<feature type="compositionally biased region" description="Basic and acidic residues" evidence="1">
    <location>
        <begin position="1"/>
        <end position="17"/>
    </location>
</feature>
<sequence length="109" mass="12139">MPGASREADEERERAQSLREGLPYKHKHFLKNKGKIKVVEDKLQDLRKELCGNEKSKADLVEETTSLTTNLLLVSMPAASDTGRRGYSLDSTLLPLPELFSIEIGGDLL</sequence>
<evidence type="ECO:0000256" key="1">
    <source>
        <dbReference type="SAM" id="MobiDB-lite"/>
    </source>
</evidence>
<name>A0AAP0QHA7_9ROSI</name>
<proteinExistence type="predicted"/>
<evidence type="ECO:0000313" key="3">
    <source>
        <dbReference type="Proteomes" id="UP001428341"/>
    </source>
</evidence>
<reference evidence="2 3" key="1">
    <citation type="submission" date="2024-05" db="EMBL/GenBank/DDBJ databases">
        <title>Haplotype-resolved chromosome-level genome assembly of Huyou (Citrus changshanensis).</title>
        <authorList>
            <person name="Miao C."/>
            <person name="Chen W."/>
            <person name="Wu Y."/>
            <person name="Wang L."/>
            <person name="Zhao S."/>
            <person name="Grierson D."/>
            <person name="Xu C."/>
            <person name="Chen K."/>
        </authorList>
    </citation>
    <scope>NUCLEOTIDE SEQUENCE [LARGE SCALE GENOMIC DNA]</scope>
    <source>
        <strain evidence="2">01-14</strain>
        <tissue evidence="2">Leaf</tissue>
    </source>
</reference>
<accession>A0AAP0QHA7</accession>
<comment type="caution">
    <text evidence="2">The sequence shown here is derived from an EMBL/GenBank/DDBJ whole genome shotgun (WGS) entry which is preliminary data.</text>
</comment>
<keyword evidence="3" id="KW-1185">Reference proteome</keyword>
<evidence type="ECO:0000313" key="2">
    <source>
        <dbReference type="EMBL" id="KAK9192508.1"/>
    </source>
</evidence>
<dbReference type="EMBL" id="JBCGBO010000006">
    <property type="protein sequence ID" value="KAK9192508.1"/>
    <property type="molecule type" value="Genomic_DNA"/>
</dbReference>
<protein>
    <submittedName>
        <fullName evidence="2">Uncharacterized protein</fullName>
    </submittedName>
</protein>
<dbReference type="Proteomes" id="UP001428341">
    <property type="component" value="Unassembled WGS sequence"/>
</dbReference>
<feature type="region of interest" description="Disordered" evidence="1">
    <location>
        <begin position="1"/>
        <end position="21"/>
    </location>
</feature>
<organism evidence="2 3">
    <name type="scientific">Citrus x changshan-huyou</name>
    <dbReference type="NCBI Taxonomy" id="2935761"/>
    <lineage>
        <taxon>Eukaryota</taxon>
        <taxon>Viridiplantae</taxon>
        <taxon>Streptophyta</taxon>
        <taxon>Embryophyta</taxon>
        <taxon>Tracheophyta</taxon>
        <taxon>Spermatophyta</taxon>
        <taxon>Magnoliopsida</taxon>
        <taxon>eudicotyledons</taxon>
        <taxon>Gunneridae</taxon>
        <taxon>Pentapetalae</taxon>
        <taxon>rosids</taxon>
        <taxon>malvids</taxon>
        <taxon>Sapindales</taxon>
        <taxon>Rutaceae</taxon>
        <taxon>Aurantioideae</taxon>
        <taxon>Citrus</taxon>
    </lineage>
</organism>
<dbReference type="AlphaFoldDB" id="A0AAP0QHA7"/>
<gene>
    <name evidence="2" type="ORF">WN944_003200</name>
</gene>